<organism evidence="3 4">
    <name type="scientific">Edaphobacter dinghuensis</name>
    <dbReference type="NCBI Taxonomy" id="1560005"/>
    <lineage>
        <taxon>Bacteria</taxon>
        <taxon>Pseudomonadati</taxon>
        <taxon>Acidobacteriota</taxon>
        <taxon>Terriglobia</taxon>
        <taxon>Terriglobales</taxon>
        <taxon>Acidobacteriaceae</taxon>
        <taxon>Edaphobacter</taxon>
    </lineage>
</organism>
<sequence>MDSVRFGRALGVGARAAAKTLVTAVDAATSPNPSAQAAKPAPRSTTPSGAATTEQRAQASATHPAQRTTQQAAQKAAQTVVQARQTGQGLVRGGKRFGEAVWTPFVKLSGVLGLELAGVFFGLFAFFGAGWAWKLRGNLHETAANHDAHVRFLVCVIMTVVFTYFLVSSFVKANRRSNRR</sequence>
<dbReference type="AlphaFoldDB" id="A0A917M5J7"/>
<evidence type="ECO:0000256" key="2">
    <source>
        <dbReference type="SAM" id="Phobius"/>
    </source>
</evidence>
<keyword evidence="2" id="KW-0812">Transmembrane</keyword>
<reference evidence="3" key="1">
    <citation type="journal article" date="2014" name="Int. J. Syst. Evol. Microbiol.">
        <title>Complete genome sequence of Corynebacterium casei LMG S-19264T (=DSM 44701T), isolated from a smear-ripened cheese.</title>
        <authorList>
            <consortium name="US DOE Joint Genome Institute (JGI-PGF)"/>
            <person name="Walter F."/>
            <person name="Albersmeier A."/>
            <person name="Kalinowski J."/>
            <person name="Ruckert C."/>
        </authorList>
    </citation>
    <scope>NUCLEOTIDE SEQUENCE</scope>
    <source>
        <strain evidence="3">CGMCC 1.12997</strain>
    </source>
</reference>
<dbReference type="Proteomes" id="UP000647241">
    <property type="component" value="Unassembled WGS sequence"/>
</dbReference>
<reference evidence="3" key="2">
    <citation type="submission" date="2020-09" db="EMBL/GenBank/DDBJ databases">
        <authorList>
            <person name="Sun Q."/>
            <person name="Zhou Y."/>
        </authorList>
    </citation>
    <scope>NUCLEOTIDE SEQUENCE</scope>
    <source>
        <strain evidence="3">CGMCC 1.12997</strain>
    </source>
</reference>
<evidence type="ECO:0000313" key="4">
    <source>
        <dbReference type="Proteomes" id="UP000647241"/>
    </source>
</evidence>
<feature type="transmembrane region" description="Helical" evidence="2">
    <location>
        <begin position="105"/>
        <end position="129"/>
    </location>
</feature>
<feature type="transmembrane region" description="Helical" evidence="2">
    <location>
        <begin position="149"/>
        <end position="171"/>
    </location>
</feature>
<feature type="compositionally biased region" description="Low complexity" evidence="1">
    <location>
        <begin position="65"/>
        <end position="77"/>
    </location>
</feature>
<feature type="compositionally biased region" description="Polar residues" evidence="1">
    <location>
        <begin position="43"/>
        <end position="63"/>
    </location>
</feature>
<feature type="region of interest" description="Disordered" evidence="1">
    <location>
        <begin position="27"/>
        <end position="77"/>
    </location>
</feature>
<gene>
    <name evidence="3" type="ORF">GCM10011585_22220</name>
</gene>
<evidence type="ECO:0000313" key="3">
    <source>
        <dbReference type="EMBL" id="GGG78604.1"/>
    </source>
</evidence>
<proteinExistence type="predicted"/>
<dbReference type="RefSeq" id="WP_188554178.1">
    <property type="nucleotide sequence ID" value="NZ_BMGT01000002.1"/>
</dbReference>
<comment type="caution">
    <text evidence="3">The sequence shown here is derived from an EMBL/GenBank/DDBJ whole genome shotgun (WGS) entry which is preliminary data.</text>
</comment>
<keyword evidence="4" id="KW-1185">Reference proteome</keyword>
<dbReference type="EMBL" id="BMGT01000002">
    <property type="protein sequence ID" value="GGG78604.1"/>
    <property type="molecule type" value="Genomic_DNA"/>
</dbReference>
<keyword evidence="2" id="KW-0472">Membrane</keyword>
<evidence type="ECO:0000256" key="1">
    <source>
        <dbReference type="SAM" id="MobiDB-lite"/>
    </source>
</evidence>
<accession>A0A917M5J7</accession>
<protein>
    <submittedName>
        <fullName evidence="3">Uncharacterized protein</fullName>
    </submittedName>
</protein>
<keyword evidence="2" id="KW-1133">Transmembrane helix</keyword>
<name>A0A917M5J7_9BACT</name>